<proteinExistence type="predicted"/>
<accession>A0A844FNK6</accession>
<dbReference type="RefSeq" id="WP_154486864.1">
    <property type="nucleotide sequence ID" value="NZ_VUMW01000012.1"/>
</dbReference>
<name>A0A844FNK6_9LACO</name>
<reference evidence="1 2" key="1">
    <citation type="submission" date="2019-08" db="EMBL/GenBank/DDBJ databases">
        <title>In-depth cultivation of the pig gut microbiome towards novel bacterial diversity and tailored functional studies.</title>
        <authorList>
            <person name="Wylensek D."/>
            <person name="Hitch T.C.A."/>
            <person name="Clavel T."/>
        </authorList>
    </citation>
    <scope>NUCLEOTIDE SEQUENCE [LARGE SCALE GENOMIC DNA]</scope>
    <source>
        <strain evidence="1 2">WCA-470BD-2E</strain>
    </source>
</reference>
<organism evidence="1 2">
    <name type="scientific">Lactobacillus equicursoris</name>
    <dbReference type="NCBI Taxonomy" id="420645"/>
    <lineage>
        <taxon>Bacteria</taxon>
        <taxon>Bacillati</taxon>
        <taxon>Bacillota</taxon>
        <taxon>Bacilli</taxon>
        <taxon>Lactobacillales</taxon>
        <taxon>Lactobacillaceae</taxon>
        <taxon>Lactobacillus</taxon>
    </lineage>
</organism>
<protein>
    <submittedName>
        <fullName evidence="1">Uncharacterized protein</fullName>
    </submittedName>
</protein>
<evidence type="ECO:0000313" key="2">
    <source>
        <dbReference type="Proteomes" id="UP000452141"/>
    </source>
</evidence>
<dbReference type="Proteomes" id="UP000452141">
    <property type="component" value="Unassembled WGS sequence"/>
</dbReference>
<sequence>MAEIDWSQVMPQLLAGKTTAYIRQNRLAISKYLKYKFNLVLDQDLHLRAYSKTRPVGIEADKRVQADPLLYRVYYETLARLSSLQVGMTILYQDIVAYIKDKEDLSESGSVELTKYLKPVIAKLENDGVIELRDQDDKDTLYVLTKQPKPQDPIDLEKGMQTGNDFARQELLLNGFFSKKNMGKNEYNYLQNSFEPFFNHESRQGLRLVNVDDYFILLNYSQLDFPNTVQSKLDAMAVELVQLINDSGQSSFQLPELVNLAKRTGSYKTMTGSQKSTGLKMKVNELLNELTYYGLLSKEHDTGLLNKKQDIWFTTSLTGLIVKDEEMTDDEL</sequence>
<dbReference type="AlphaFoldDB" id="A0A844FNK6"/>
<dbReference type="EMBL" id="VUMW01000012">
    <property type="protein sequence ID" value="MST79899.1"/>
    <property type="molecule type" value="Genomic_DNA"/>
</dbReference>
<gene>
    <name evidence="1" type="ORF">FYJ61_05375</name>
</gene>
<evidence type="ECO:0000313" key="1">
    <source>
        <dbReference type="EMBL" id="MST79899.1"/>
    </source>
</evidence>
<comment type="caution">
    <text evidence="1">The sequence shown here is derived from an EMBL/GenBank/DDBJ whole genome shotgun (WGS) entry which is preliminary data.</text>
</comment>